<feature type="domain" description="CCDC174 alpha/beta GRSR" evidence="3">
    <location>
        <begin position="145"/>
        <end position="174"/>
    </location>
</feature>
<evidence type="ECO:0000259" key="3">
    <source>
        <dbReference type="Pfam" id="PF25449"/>
    </source>
</evidence>
<keyword evidence="1" id="KW-0175">Coiled coil</keyword>
<dbReference type="Proteomes" id="UP001153954">
    <property type="component" value="Unassembled WGS sequence"/>
</dbReference>
<feature type="region of interest" description="Disordered" evidence="2">
    <location>
        <begin position="385"/>
        <end position="450"/>
    </location>
</feature>
<dbReference type="InterPro" id="IPR025066">
    <property type="entry name" value="CCDC174-like"/>
</dbReference>
<feature type="compositionally biased region" description="Basic and acidic residues" evidence="2">
    <location>
        <begin position="385"/>
        <end position="396"/>
    </location>
</feature>
<feature type="region of interest" description="Disordered" evidence="2">
    <location>
        <begin position="31"/>
        <end position="68"/>
    </location>
</feature>
<evidence type="ECO:0000256" key="2">
    <source>
        <dbReference type="SAM" id="MobiDB-lite"/>
    </source>
</evidence>
<feature type="compositionally biased region" description="Acidic residues" evidence="2">
    <location>
        <begin position="128"/>
        <end position="137"/>
    </location>
</feature>
<dbReference type="PANTHER" id="PTHR15885">
    <property type="entry name" value="COILED-COIL DOMAIN-CONTAINING PROTEIN 174"/>
    <property type="match status" value="1"/>
</dbReference>
<feature type="compositionally biased region" description="Basic and acidic residues" evidence="2">
    <location>
        <begin position="404"/>
        <end position="416"/>
    </location>
</feature>
<comment type="caution">
    <text evidence="4">The sequence shown here is derived from an EMBL/GenBank/DDBJ whole genome shotgun (WGS) entry which is preliminary data.</text>
</comment>
<gene>
    <name evidence="4" type="ORF">EEDITHA_LOCUS10755</name>
</gene>
<reference evidence="4" key="1">
    <citation type="submission" date="2022-03" db="EMBL/GenBank/DDBJ databases">
        <authorList>
            <person name="Tunstrom K."/>
        </authorList>
    </citation>
    <scope>NUCLEOTIDE SEQUENCE</scope>
</reference>
<dbReference type="Pfam" id="PF13300">
    <property type="entry name" value="DUF4078"/>
    <property type="match status" value="1"/>
</dbReference>
<dbReference type="EMBL" id="CAKOGL010000015">
    <property type="protein sequence ID" value="CAH2095283.1"/>
    <property type="molecule type" value="Genomic_DNA"/>
</dbReference>
<organism evidence="4 5">
    <name type="scientific">Euphydryas editha</name>
    <name type="common">Edith's checkerspot</name>
    <dbReference type="NCBI Taxonomy" id="104508"/>
    <lineage>
        <taxon>Eukaryota</taxon>
        <taxon>Metazoa</taxon>
        <taxon>Ecdysozoa</taxon>
        <taxon>Arthropoda</taxon>
        <taxon>Hexapoda</taxon>
        <taxon>Insecta</taxon>
        <taxon>Pterygota</taxon>
        <taxon>Neoptera</taxon>
        <taxon>Endopterygota</taxon>
        <taxon>Lepidoptera</taxon>
        <taxon>Glossata</taxon>
        <taxon>Ditrysia</taxon>
        <taxon>Papilionoidea</taxon>
        <taxon>Nymphalidae</taxon>
        <taxon>Nymphalinae</taxon>
        <taxon>Euphydryas</taxon>
    </lineage>
</organism>
<sequence>MNEQSSKKILFNKSTLFSLKAELLKKQEEIQEKKHLPQHNLENFKPAQQTVKKSNRTDDEQKKSLKDNLKAVDAEEFEACRKSKLMLEKKAELYKHLSDEAGNSQLASNFLVDFKGKKQETPAKPVPEPEEFEEGVSFVDDDNEWTEFTDFLGRTRKCLKTDLEHYKKRDEELMKSMTNATKDKDSNIDTETPKLPEKPFLVQKTNDYLQSLREKWEEQERKLLSKEKDIHYQDILFDEARIHGVGYYAFSTDEEERRKQMEELVKRRQETLMAQEKAEEIRKKRDELIAARVAAARARQRARAGLPPEDPEEKKKDFTTCLLEFLNKQKSEADKKAKEEEDKKKEEREKERQKYRETYIREWDVGKEGVGDKVKKFREMTQEEYVEQQRAKRNDEFAPPQTTSHDRSKYSFDIRGNKLATDTNKNDKNKSWSDVRPVIAPPPPIIGDVSEVSKTQKGLYFSTKNTKPVVKYKNFVRAEEPSPINNELSEEEEDSVVEKNKPEKRKQNSNYVEIEPPPTYDYYGPNTKYSRIEKPFTSDLREAMAQGSKRLEPKESNIQLPKHYDFTFE</sequence>
<feature type="region of interest" description="Disordered" evidence="2">
    <location>
        <begin position="480"/>
        <end position="569"/>
    </location>
</feature>
<evidence type="ECO:0000313" key="4">
    <source>
        <dbReference type="EMBL" id="CAH2095283.1"/>
    </source>
</evidence>
<feature type="compositionally biased region" description="Basic and acidic residues" evidence="2">
    <location>
        <begin position="55"/>
        <end position="68"/>
    </location>
</feature>
<accession>A0AAU9UBC0</accession>
<keyword evidence="5" id="KW-1185">Reference proteome</keyword>
<name>A0AAU9UBC0_EUPED</name>
<feature type="compositionally biased region" description="Basic and acidic residues" evidence="2">
    <location>
        <begin position="424"/>
        <end position="433"/>
    </location>
</feature>
<dbReference type="AlphaFoldDB" id="A0AAU9UBC0"/>
<feature type="region of interest" description="Disordered" evidence="2">
    <location>
        <begin position="331"/>
        <end position="353"/>
    </location>
</feature>
<feature type="region of interest" description="Disordered" evidence="2">
    <location>
        <begin position="118"/>
        <end position="137"/>
    </location>
</feature>
<dbReference type="Pfam" id="PF25449">
    <property type="entry name" value="CCDC174_GRSR"/>
    <property type="match status" value="1"/>
</dbReference>
<feature type="compositionally biased region" description="Basic and acidic residues" evidence="2">
    <location>
        <begin position="181"/>
        <end position="197"/>
    </location>
</feature>
<proteinExistence type="predicted"/>
<protein>
    <recommendedName>
        <fullName evidence="3">CCDC174 alpha/beta GRSR domain-containing protein</fullName>
    </recommendedName>
</protein>
<feature type="region of interest" description="Disordered" evidence="2">
    <location>
        <begin position="176"/>
        <end position="199"/>
    </location>
</feature>
<evidence type="ECO:0000256" key="1">
    <source>
        <dbReference type="ARBA" id="ARBA00023054"/>
    </source>
</evidence>
<dbReference type="InterPro" id="IPR057464">
    <property type="entry name" value="CCDC174_GRSR"/>
</dbReference>
<evidence type="ECO:0000313" key="5">
    <source>
        <dbReference type="Proteomes" id="UP001153954"/>
    </source>
</evidence>
<dbReference type="PANTHER" id="PTHR15885:SF1">
    <property type="entry name" value="COILED-COIL DOMAIN-CONTAINING PROTEIN 174"/>
    <property type="match status" value="1"/>
</dbReference>
<dbReference type="GO" id="GO:0005634">
    <property type="term" value="C:nucleus"/>
    <property type="evidence" value="ECO:0007669"/>
    <property type="project" value="TreeGrafter"/>
</dbReference>
<feature type="compositionally biased region" description="Basic and acidic residues" evidence="2">
    <location>
        <begin position="530"/>
        <end position="542"/>
    </location>
</feature>